<dbReference type="InterPro" id="IPR052164">
    <property type="entry name" value="Anthracycline_SecMetBiosynth"/>
</dbReference>
<dbReference type="Pfam" id="PF00903">
    <property type="entry name" value="Glyoxalase"/>
    <property type="match status" value="1"/>
</dbReference>
<dbReference type="Gene3D" id="3.10.180.10">
    <property type="entry name" value="2,3-Dihydroxybiphenyl 1,2-Dioxygenase, domain 1"/>
    <property type="match status" value="1"/>
</dbReference>
<dbReference type="InterPro" id="IPR037523">
    <property type="entry name" value="VOC_core"/>
</dbReference>
<dbReference type="AlphaFoldDB" id="A0A3B0VAL9"/>
<name>A0A3B0VAL9_9ZZZZ</name>
<gene>
    <name evidence="2" type="ORF">MNBD_GAMMA01-2032</name>
</gene>
<accession>A0A3B0VAL9</accession>
<organism evidence="2">
    <name type="scientific">hydrothermal vent metagenome</name>
    <dbReference type="NCBI Taxonomy" id="652676"/>
    <lineage>
        <taxon>unclassified sequences</taxon>
        <taxon>metagenomes</taxon>
        <taxon>ecological metagenomes</taxon>
    </lineage>
</organism>
<dbReference type="InterPro" id="IPR004360">
    <property type="entry name" value="Glyas_Fos-R_dOase_dom"/>
</dbReference>
<protein>
    <submittedName>
        <fullName evidence="2">Glyoxalase family protein</fullName>
    </submittedName>
</protein>
<reference evidence="2" key="1">
    <citation type="submission" date="2018-06" db="EMBL/GenBank/DDBJ databases">
        <authorList>
            <person name="Zhirakovskaya E."/>
        </authorList>
    </citation>
    <scope>NUCLEOTIDE SEQUENCE</scope>
</reference>
<evidence type="ECO:0000313" key="2">
    <source>
        <dbReference type="EMBL" id="VAW33869.1"/>
    </source>
</evidence>
<evidence type="ECO:0000259" key="1">
    <source>
        <dbReference type="PROSITE" id="PS51819"/>
    </source>
</evidence>
<proteinExistence type="predicted"/>
<feature type="domain" description="VOC" evidence="1">
    <location>
        <begin position="14"/>
        <end position="124"/>
    </location>
</feature>
<dbReference type="SUPFAM" id="SSF54593">
    <property type="entry name" value="Glyoxalase/Bleomycin resistance protein/Dihydroxybiphenyl dioxygenase"/>
    <property type="match status" value="1"/>
</dbReference>
<dbReference type="InterPro" id="IPR029068">
    <property type="entry name" value="Glyas_Bleomycin-R_OHBP_Dase"/>
</dbReference>
<dbReference type="CDD" id="cd07247">
    <property type="entry name" value="SgaA_N_like"/>
    <property type="match status" value="1"/>
</dbReference>
<dbReference type="PANTHER" id="PTHR33993:SF1">
    <property type="entry name" value="GLYOXALASE FAMILY PROTEIN"/>
    <property type="match status" value="1"/>
</dbReference>
<dbReference type="PROSITE" id="PS51819">
    <property type="entry name" value="VOC"/>
    <property type="match status" value="1"/>
</dbReference>
<dbReference type="PANTHER" id="PTHR33993">
    <property type="entry name" value="GLYOXALASE-RELATED"/>
    <property type="match status" value="1"/>
</dbReference>
<dbReference type="EMBL" id="UOEW01000045">
    <property type="protein sequence ID" value="VAW33869.1"/>
    <property type="molecule type" value="Genomic_DNA"/>
</dbReference>
<sequence>MKRKRFNEMNKHEKINYVEFPAKDIQATKEFFGEVFGWSFQDFGPEYSAFTNQGIDGGFYKAELSSSVSNGAALIVFYSQNLEATKKKIEKANGIIVKPIFAFPGGRRFHFTEPSGNEFAVWSDKNA</sequence>